<dbReference type="Proteomes" id="UP001519332">
    <property type="component" value="Unassembled WGS sequence"/>
</dbReference>
<accession>A0ABS4U3B8</accession>
<evidence type="ECO:0000259" key="1">
    <source>
        <dbReference type="Pfam" id="PF00149"/>
    </source>
</evidence>
<gene>
    <name evidence="2" type="ORF">JOF56_011505</name>
</gene>
<proteinExistence type="predicted"/>
<name>A0ABS4U3B8_9PSEU</name>
<dbReference type="InterPro" id="IPR029052">
    <property type="entry name" value="Metallo-depent_PP-like"/>
</dbReference>
<dbReference type="Pfam" id="PF00149">
    <property type="entry name" value="Metallophos"/>
    <property type="match status" value="1"/>
</dbReference>
<keyword evidence="3" id="KW-1185">Reference proteome</keyword>
<evidence type="ECO:0000313" key="3">
    <source>
        <dbReference type="Proteomes" id="UP001519332"/>
    </source>
</evidence>
<protein>
    <submittedName>
        <fullName evidence="2">Icc-related predicted phosphoesterase</fullName>
    </submittedName>
</protein>
<dbReference type="PANTHER" id="PTHR37523">
    <property type="entry name" value="METALLOPHOSPHOESTERASE"/>
    <property type="match status" value="1"/>
</dbReference>
<dbReference type="PANTHER" id="PTHR37523:SF1">
    <property type="entry name" value="CALCINEURIN-LIKE PHOSPHOESTERASE DOMAIN-CONTAINING PROTEIN"/>
    <property type="match status" value="1"/>
</dbReference>
<reference evidence="2 3" key="1">
    <citation type="submission" date="2021-03" db="EMBL/GenBank/DDBJ databases">
        <title>Sequencing the genomes of 1000 actinobacteria strains.</title>
        <authorList>
            <person name="Klenk H.-P."/>
        </authorList>
    </citation>
    <scope>NUCLEOTIDE SEQUENCE [LARGE SCALE GENOMIC DNA]</scope>
    <source>
        <strain evidence="2 3">DSM 46670</strain>
    </source>
</reference>
<dbReference type="RefSeq" id="WP_209647755.1">
    <property type="nucleotide sequence ID" value="NZ_JAGINW010000001.1"/>
</dbReference>
<comment type="caution">
    <text evidence="2">The sequence shown here is derived from an EMBL/GenBank/DDBJ whole genome shotgun (WGS) entry which is preliminary data.</text>
</comment>
<dbReference type="InterPro" id="IPR004843">
    <property type="entry name" value="Calcineurin-like_PHP"/>
</dbReference>
<dbReference type="SUPFAM" id="SSF56300">
    <property type="entry name" value="Metallo-dependent phosphatases"/>
    <property type="match status" value="1"/>
</dbReference>
<evidence type="ECO:0000313" key="2">
    <source>
        <dbReference type="EMBL" id="MBP2331120.1"/>
    </source>
</evidence>
<dbReference type="Gene3D" id="3.60.21.10">
    <property type="match status" value="1"/>
</dbReference>
<feature type="domain" description="Calcineurin-like phosphoesterase" evidence="1">
    <location>
        <begin position="1"/>
        <end position="233"/>
    </location>
</feature>
<organism evidence="2 3">
    <name type="scientific">Kibdelosporangium banguiense</name>
    <dbReference type="NCBI Taxonomy" id="1365924"/>
    <lineage>
        <taxon>Bacteria</taxon>
        <taxon>Bacillati</taxon>
        <taxon>Actinomycetota</taxon>
        <taxon>Actinomycetes</taxon>
        <taxon>Pseudonocardiales</taxon>
        <taxon>Pseudonocardiaceae</taxon>
        <taxon>Kibdelosporangium</taxon>
    </lineage>
</organism>
<sequence>MRVHVVSDVHGNSDALARAGEGADALVVLGDLIDFVDYHDHSGGILGRVFGPEKVAKFAYFRRSRMHAELAVFARELWASLDNAADVVQEAILEQYARLFVAMTAPTYATPGNVDVPELWSQFARDDLTILDGAVAEIGGLRFGFVGGALLAPGGRVRRSGVWLPHLRTEDDFNAGVGKLTDVDVLCTHIPPAVPELTYDVVARRAELGSRALLELITEQRPRWSLFGHVHQPLAARMRVGMTDCINVGHFQRTQVPHVLRW</sequence>
<dbReference type="EMBL" id="JAGINW010000001">
    <property type="protein sequence ID" value="MBP2331120.1"/>
    <property type="molecule type" value="Genomic_DNA"/>
</dbReference>